<evidence type="ECO:0000313" key="2">
    <source>
        <dbReference type="Proteomes" id="UP000199283"/>
    </source>
</evidence>
<accession>A0A1H7FEJ6</accession>
<name>A0A1H7FEJ6_9RHOB</name>
<protein>
    <submittedName>
        <fullName evidence="1">Uncharacterized protein</fullName>
    </submittedName>
</protein>
<sequence>MTDFFLLATAVFAAVVLVRVLTQHWSRTSDETEEVDIGR</sequence>
<keyword evidence="2" id="KW-1185">Reference proteome</keyword>
<dbReference type="EMBL" id="FNZQ01000001">
    <property type="protein sequence ID" value="SEK22500.1"/>
    <property type="molecule type" value="Genomic_DNA"/>
</dbReference>
<dbReference type="Proteomes" id="UP000199283">
    <property type="component" value="Unassembled WGS sequence"/>
</dbReference>
<proteinExistence type="predicted"/>
<dbReference type="AlphaFoldDB" id="A0A1H7FEJ6"/>
<organism evidence="1 2">
    <name type="scientific">Jannaschia helgolandensis</name>
    <dbReference type="NCBI Taxonomy" id="188906"/>
    <lineage>
        <taxon>Bacteria</taxon>
        <taxon>Pseudomonadati</taxon>
        <taxon>Pseudomonadota</taxon>
        <taxon>Alphaproteobacteria</taxon>
        <taxon>Rhodobacterales</taxon>
        <taxon>Roseobacteraceae</taxon>
        <taxon>Jannaschia</taxon>
    </lineage>
</organism>
<evidence type="ECO:0000313" key="1">
    <source>
        <dbReference type="EMBL" id="SEK22500.1"/>
    </source>
</evidence>
<gene>
    <name evidence="1" type="ORF">SAMN04488526_0037</name>
</gene>
<dbReference type="STRING" id="188906.SAMN04488526_0037"/>
<reference evidence="1 2" key="1">
    <citation type="submission" date="2016-10" db="EMBL/GenBank/DDBJ databases">
        <authorList>
            <person name="de Groot N.N."/>
        </authorList>
    </citation>
    <scope>NUCLEOTIDE SEQUENCE [LARGE SCALE GENOMIC DNA]</scope>
    <source>
        <strain evidence="1 2">DSM 14858</strain>
    </source>
</reference>